<feature type="transmembrane region" description="Helical" evidence="7">
    <location>
        <begin position="153"/>
        <end position="172"/>
    </location>
</feature>
<evidence type="ECO:0000313" key="8">
    <source>
        <dbReference type="EMBL" id="PPK76016.1"/>
    </source>
</evidence>
<protein>
    <submittedName>
        <fullName evidence="8">Putative oxidoreductase</fullName>
    </submittedName>
</protein>
<feature type="transmembrane region" description="Helical" evidence="7">
    <location>
        <begin position="83"/>
        <end position="103"/>
    </location>
</feature>
<evidence type="ECO:0000256" key="4">
    <source>
        <dbReference type="ARBA" id="ARBA00022692"/>
    </source>
</evidence>
<name>A0A2S6HEZ7_9GAMM</name>
<evidence type="ECO:0000256" key="5">
    <source>
        <dbReference type="ARBA" id="ARBA00022989"/>
    </source>
</evidence>
<evidence type="ECO:0000256" key="6">
    <source>
        <dbReference type="ARBA" id="ARBA00023136"/>
    </source>
</evidence>
<keyword evidence="4 7" id="KW-0812">Transmembrane</keyword>
<gene>
    <name evidence="8" type="ORF">B0F87_104106</name>
</gene>
<dbReference type="PANTHER" id="PTHR33452">
    <property type="entry name" value="OXIDOREDUCTASE CATD-RELATED"/>
    <property type="match status" value="1"/>
</dbReference>
<evidence type="ECO:0000256" key="3">
    <source>
        <dbReference type="ARBA" id="ARBA00022475"/>
    </source>
</evidence>
<comment type="similarity">
    <text evidence="2">Belongs to the DoxX family.</text>
</comment>
<comment type="caution">
    <text evidence="8">The sequence shown here is derived from an EMBL/GenBank/DDBJ whole genome shotgun (WGS) entry which is preliminary data.</text>
</comment>
<dbReference type="GO" id="GO:0005886">
    <property type="term" value="C:plasma membrane"/>
    <property type="evidence" value="ECO:0007669"/>
    <property type="project" value="UniProtKB-SubCell"/>
</dbReference>
<dbReference type="AlphaFoldDB" id="A0A2S6HEZ7"/>
<evidence type="ECO:0000256" key="1">
    <source>
        <dbReference type="ARBA" id="ARBA00004651"/>
    </source>
</evidence>
<evidence type="ECO:0000256" key="2">
    <source>
        <dbReference type="ARBA" id="ARBA00006679"/>
    </source>
</evidence>
<keyword evidence="3" id="KW-1003">Cell membrane</keyword>
<dbReference type="PANTHER" id="PTHR33452:SF7">
    <property type="entry name" value="DOXX FAMILY PROTEIN"/>
    <property type="match status" value="1"/>
</dbReference>
<dbReference type="InterPro" id="IPR051907">
    <property type="entry name" value="DoxX-like_oxidoreductase"/>
</dbReference>
<evidence type="ECO:0000313" key="9">
    <source>
        <dbReference type="Proteomes" id="UP000240010"/>
    </source>
</evidence>
<feature type="transmembrane region" description="Helical" evidence="7">
    <location>
        <begin position="110"/>
        <end position="127"/>
    </location>
</feature>
<keyword evidence="5 7" id="KW-1133">Transmembrane helix</keyword>
<proteinExistence type="inferred from homology"/>
<comment type="subcellular location">
    <subcellularLocation>
        <location evidence="1">Cell membrane</location>
        <topology evidence="1">Multi-pass membrane protein</topology>
    </subcellularLocation>
</comment>
<sequence length="190" mass="20843">MKDYSLPDDCATCAMSSKINNLCACPGKLSRWFDSNAQGLAPLFPRLLLAYEFGEAGLEKLNGDNWFADLSFPFPLNLLPADVSWTLATGLEIIAPVALVLGLATRFFSVALMLLTVVAIAAVHWPAEWHGLAELWKGYAITDQGYGNYKLPLMYLLMLSSLLLSGSGRLSVDFRLKSLSIADKTSHNQR</sequence>
<dbReference type="InterPro" id="IPR032808">
    <property type="entry name" value="DoxX"/>
</dbReference>
<evidence type="ECO:0000256" key="7">
    <source>
        <dbReference type="SAM" id="Phobius"/>
    </source>
</evidence>
<accession>A0A2S6HEZ7</accession>
<dbReference type="Proteomes" id="UP000240010">
    <property type="component" value="Unassembled WGS sequence"/>
</dbReference>
<reference evidence="8 9" key="1">
    <citation type="submission" date="2018-02" db="EMBL/GenBank/DDBJ databases">
        <title>Subsurface microbial communities from deep shales in Ohio and West Virginia, USA.</title>
        <authorList>
            <person name="Wrighton K."/>
        </authorList>
    </citation>
    <scope>NUCLEOTIDE SEQUENCE [LARGE SCALE GENOMIC DNA]</scope>
    <source>
        <strain evidence="8 9">OWC-DMM</strain>
    </source>
</reference>
<dbReference type="EMBL" id="PTIZ01000004">
    <property type="protein sequence ID" value="PPK76016.1"/>
    <property type="molecule type" value="Genomic_DNA"/>
</dbReference>
<keyword evidence="6 7" id="KW-0472">Membrane</keyword>
<organism evidence="8 9">
    <name type="scientific">Methylobacter tundripaludum</name>
    <dbReference type="NCBI Taxonomy" id="173365"/>
    <lineage>
        <taxon>Bacteria</taxon>
        <taxon>Pseudomonadati</taxon>
        <taxon>Pseudomonadota</taxon>
        <taxon>Gammaproteobacteria</taxon>
        <taxon>Methylococcales</taxon>
        <taxon>Methylococcaceae</taxon>
        <taxon>Methylobacter</taxon>
    </lineage>
</organism>
<dbReference type="Pfam" id="PF07681">
    <property type="entry name" value="DoxX"/>
    <property type="match status" value="1"/>
</dbReference>